<dbReference type="Pfam" id="PF00096">
    <property type="entry name" value="zf-C2H2"/>
    <property type="match status" value="2"/>
</dbReference>
<feature type="domain" description="C2H2-type" evidence="6">
    <location>
        <begin position="430"/>
        <end position="458"/>
    </location>
</feature>
<organism evidence="7 8">
    <name type="scientific">Hymenoscyphus albidus</name>
    <dbReference type="NCBI Taxonomy" id="595503"/>
    <lineage>
        <taxon>Eukaryota</taxon>
        <taxon>Fungi</taxon>
        <taxon>Dikarya</taxon>
        <taxon>Ascomycota</taxon>
        <taxon>Pezizomycotina</taxon>
        <taxon>Leotiomycetes</taxon>
        <taxon>Helotiales</taxon>
        <taxon>Helotiaceae</taxon>
        <taxon>Hymenoscyphus</taxon>
    </lineage>
</organism>
<evidence type="ECO:0000259" key="6">
    <source>
        <dbReference type="PROSITE" id="PS50157"/>
    </source>
</evidence>
<dbReference type="PROSITE" id="PS50088">
    <property type="entry name" value="ANK_REPEAT"/>
    <property type="match status" value="2"/>
</dbReference>
<dbReference type="EMBL" id="CAJVRM010000355">
    <property type="protein sequence ID" value="CAG8980082.1"/>
    <property type="molecule type" value="Genomic_DNA"/>
</dbReference>
<keyword evidence="4" id="KW-0863">Zinc-finger</keyword>
<feature type="region of interest" description="Disordered" evidence="5">
    <location>
        <begin position="506"/>
        <end position="537"/>
    </location>
</feature>
<feature type="region of interest" description="Disordered" evidence="5">
    <location>
        <begin position="300"/>
        <end position="417"/>
    </location>
</feature>
<evidence type="ECO:0000256" key="2">
    <source>
        <dbReference type="ARBA" id="ARBA00023043"/>
    </source>
</evidence>
<dbReference type="Gene3D" id="1.25.40.20">
    <property type="entry name" value="Ankyrin repeat-containing domain"/>
    <property type="match status" value="1"/>
</dbReference>
<feature type="compositionally biased region" description="Polar residues" evidence="5">
    <location>
        <begin position="316"/>
        <end position="325"/>
    </location>
</feature>
<feature type="compositionally biased region" description="Low complexity" evidence="5">
    <location>
        <begin position="305"/>
        <end position="314"/>
    </location>
</feature>
<dbReference type="Gene3D" id="3.30.160.60">
    <property type="entry name" value="Classic Zinc Finger"/>
    <property type="match status" value="1"/>
</dbReference>
<reference evidence="7" key="1">
    <citation type="submission" date="2021-07" db="EMBL/GenBank/DDBJ databases">
        <authorList>
            <person name="Durling M."/>
        </authorList>
    </citation>
    <scope>NUCLEOTIDE SEQUENCE</scope>
</reference>
<dbReference type="InterPro" id="IPR002110">
    <property type="entry name" value="Ankyrin_rpt"/>
</dbReference>
<evidence type="ECO:0000313" key="8">
    <source>
        <dbReference type="Proteomes" id="UP000701801"/>
    </source>
</evidence>
<dbReference type="SMART" id="SM00355">
    <property type="entry name" value="ZnF_C2H2"/>
    <property type="match status" value="2"/>
</dbReference>
<dbReference type="InterPro" id="IPR036236">
    <property type="entry name" value="Znf_C2H2_sf"/>
</dbReference>
<evidence type="ECO:0000256" key="5">
    <source>
        <dbReference type="SAM" id="MobiDB-lite"/>
    </source>
</evidence>
<dbReference type="SUPFAM" id="SSF48403">
    <property type="entry name" value="Ankyrin repeat"/>
    <property type="match status" value="1"/>
</dbReference>
<keyword evidence="2 3" id="KW-0040">ANK repeat</keyword>
<feature type="compositionally biased region" description="Basic and acidic residues" evidence="5">
    <location>
        <begin position="515"/>
        <end position="537"/>
    </location>
</feature>
<comment type="caution">
    <text evidence="7">The sequence shown here is derived from an EMBL/GenBank/DDBJ whole genome shotgun (WGS) entry which is preliminary data.</text>
</comment>
<evidence type="ECO:0000313" key="7">
    <source>
        <dbReference type="EMBL" id="CAG8980082.1"/>
    </source>
</evidence>
<dbReference type="GO" id="GO:0008270">
    <property type="term" value="F:zinc ion binding"/>
    <property type="evidence" value="ECO:0007669"/>
    <property type="project" value="UniProtKB-KW"/>
</dbReference>
<dbReference type="InterPro" id="IPR036770">
    <property type="entry name" value="Ankyrin_rpt-contain_sf"/>
</dbReference>
<protein>
    <recommendedName>
        <fullName evidence="6">C2H2-type domain-containing protein</fullName>
    </recommendedName>
</protein>
<feature type="compositionally biased region" description="Polar residues" evidence="5">
    <location>
        <begin position="400"/>
        <end position="414"/>
    </location>
</feature>
<dbReference type="PROSITE" id="PS50157">
    <property type="entry name" value="ZINC_FINGER_C2H2_2"/>
    <property type="match status" value="1"/>
</dbReference>
<dbReference type="PROSITE" id="PS50297">
    <property type="entry name" value="ANK_REP_REGION"/>
    <property type="match status" value="2"/>
</dbReference>
<proteinExistence type="predicted"/>
<keyword evidence="8" id="KW-1185">Reference proteome</keyword>
<accession>A0A9N9LUU7</accession>
<feature type="compositionally biased region" description="Low complexity" evidence="5">
    <location>
        <begin position="334"/>
        <end position="349"/>
    </location>
</feature>
<keyword evidence="4" id="KW-0862">Zinc</keyword>
<name>A0A9N9LUU7_9HELO</name>
<feature type="repeat" description="ANK" evidence="3">
    <location>
        <begin position="176"/>
        <end position="208"/>
    </location>
</feature>
<evidence type="ECO:0000256" key="4">
    <source>
        <dbReference type="PROSITE-ProRule" id="PRU00042"/>
    </source>
</evidence>
<dbReference type="PROSITE" id="PS00028">
    <property type="entry name" value="ZINC_FINGER_C2H2_1"/>
    <property type="match status" value="2"/>
</dbReference>
<dbReference type="OrthoDB" id="3527837at2759"/>
<sequence>MNLSNKISELEMSVMTGVLGGRSSMGVEEYIPQKKAELEVATAEYAAYLDKWYQEIVKGGAAETSLYPDVSPQEDEKKPIRYPDISSDDEKAGSGQYPDISPYDKQAEDITGVYGTPLKDSSVLPENVVGLVGDNGGVVSSKSATDSLASAALKGHEHIVKLPLENGPDINQVDGSYGSALKAAAFQGHENMVKLLLKNGANINQVDGSYGSALKAAASQGHEHMVKLLLEYGAINQGSEIYGNALEAASARGHQHVVKLLLENGADVMAAGLAKGELDNAEVELERAAEGPTIEEVLAFPPRSPIDSSSPRFPKSSVTDSSLQEIEQYELAGSPAPTSSTISSPNSAADLEPEQNYNDDSIEDASSEEGEAFRTRSPRLAAENASFAKEDSDEEYLPFQQESSAVPGSSQQTSLKHKIEKIQTHVQEPIPCPHCARFFSRRPDLVRHARRAHREQTDACPECGYVLITQEALRLHLRKEHAIVYLASQDAYAKSLDENARERMFPEANQNSPETADHSITEKTPEDISEQMKKNQI</sequence>
<feature type="repeat" description="ANK" evidence="3">
    <location>
        <begin position="244"/>
        <end position="273"/>
    </location>
</feature>
<feature type="region of interest" description="Disordered" evidence="5">
    <location>
        <begin position="65"/>
        <end position="103"/>
    </location>
</feature>
<keyword evidence="1" id="KW-0677">Repeat</keyword>
<dbReference type="Proteomes" id="UP000701801">
    <property type="component" value="Unassembled WGS sequence"/>
</dbReference>
<evidence type="ECO:0000256" key="3">
    <source>
        <dbReference type="PROSITE-ProRule" id="PRU00023"/>
    </source>
</evidence>
<keyword evidence="4" id="KW-0479">Metal-binding</keyword>
<evidence type="ECO:0000256" key="1">
    <source>
        <dbReference type="ARBA" id="ARBA00022737"/>
    </source>
</evidence>
<dbReference type="InterPro" id="IPR013087">
    <property type="entry name" value="Znf_C2H2_type"/>
</dbReference>
<dbReference type="PANTHER" id="PTHR24198">
    <property type="entry name" value="ANKYRIN REPEAT AND PROTEIN KINASE DOMAIN-CONTAINING PROTEIN"/>
    <property type="match status" value="1"/>
</dbReference>
<dbReference type="Pfam" id="PF12796">
    <property type="entry name" value="Ank_2"/>
    <property type="match status" value="2"/>
</dbReference>
<dbReference type="PANTHER" id="PTHR24198:SF165">
    <property type="entry name" value="ANKYRIN REPEAT-CONTAINING PROTEIN-RELATED"/>
    <property type="match status" value="1"/>
</dbReference>
<dbReference type="SMART" id="SM00248">
    <property type="entry name" value="ANK"/>
    <property type="match status" value="4"/>
</dbReference>
<dbReference type="SUPFAM" id="SSF57667">
    <property type="entry name" value="beta-beta-alpha zinc fingers"/>
    <property type="match status" value="1"/>
</dbReference>
<dbReference type="AlphaFoldDB" id="A0A9N9LUU7"/>
<gene>
    <name evidence="7" type="ORF">HYALB_00013484</name>
</gene>
<feature type="compositionally biased region" description="Acidic residues" evidence="5">
    <location>
        <begin position="360"/>
        <end position="370"/>
    </location>
</feature>